<proteinExistence type="inferred from homology"/>
<protein>
    <submittedName>
        <fullName evidence="9">VTT domain-containing protein</fullName>
    </submittedName>
</protein>
<evidence type="ECO:0000313" key="10">
    <source>
        <dbReference type="Proteomes" id="UP001422074"/>
    </source>
</evidence>
<dbReference type="RefSeq" id="WP_345882904.1">
    <property type="nucleotide sequence ID" value="NZ_JBDFRB010000001.1"/>
</dbReference>
<dbReference type="InterPro" id="IPR051311">
    <property type="entry name" value="DedA_domain"/>
</dbReference>
<feature type="transmembrane region" description="Helical" evidence="7">
    <location>
        <begin position="55"/>
        <end position="81"/>
    </location>
</feature>
<dbReference type="EMBL" id="JBDFRB010000001">
    <property type="protein sequence ID" value="MEN2742942.1"/>
    <property type="molecule type" value="Genomic_DNA"/>
</dbReference>
<keyword evidence="5 7" id="KW-1133">Transmembrane helix</keyword>
<evidence type="ECO:0000256" key="7">
    <source>
        <dbReference type="SAM" id="Phobius"/>
    </source>
</evidence>
<evidence type="ECO:0000256" key="6">
    <source>
        <dbReference type="ARBA" id="ARBA00023136"/>
    </source>
</evidence>
<keyword evidence="4 7" id="KW-0812">Transmembrane</keyword>
<dbReference type="Proteomes" id="UP001422074">
    <property type="component" value="Unassembled WGS sequence"/>
</dbReference>
<comment type="similarity">
    <text evidence="2">Belongs to the DedA family.</text>
</comment>
<dbReference type="Pfam" id="PF09335">
    <property type="entry name" value="VTT_dom"/>
    <property type="match status" value="1"/>
</dbReference>
<evidence type="ECO:0000256" key="2">
    <source>
        <dbReference type="ARBA" id="ARBA00010792"/>
    </source>
</evidence>
<keyword evidence="6 7" id="KW-0472">Membrane</keyword>
<evidence type="ECO:0000256" key="1">
    <source>
        <dbReference type="ARBA" id="ARBA00004651"/>
    </source>
</evidence>
<reference evidence="9 10" key="1">
    <citation type="submission" date="2024-05" db="EMBL/GenBank/DDBJ databases">
        <title>Sinomonas sp. nov., isolated from a waste landfill.</title>
        <authorList>
            <person name="Zhao Y."/>
        </authorList>
    </citation>
    <scope>NUCLEOTIDE SEQUENCE [LARGE SCALE GENOMIC DNA]</scope>
    <source>
        <strain evidence="9 10">CCTCC AB2014300</strain>
    </source>
</reference>
<accession>A0ABU9WUU8</accession>
<sequence>MEQINEVILAAASQPWVPPAVLAFCTIDGFFPPVPSESLVVGLASVSASAGAPSVWALFAAAAAGAFAGDNIAYAIGRAVGVHRWRWMRSMRMQAAFHWARRELDKRAASLIMVARFIPGGRVAVNFTAGATRFARPRFVALTALSAVLWGAYSVFIGLFFGQWFEDNHLLGAVIAIVVAVALGIAIDLVVARVRGSLPVAVDPEPEARADGRHADPPRG</sequence>
<organism evidence="9 10">
    <name type="scientific">Sinomonas halotolerans</name>
    <dbReference type="NCBI Taxonomy" id="1644133"/>
    <lineage>
        <taxon>Bacteria</taxon>
        <taxon>Bacillati</taxon>
        <taxon>Actinomycetota</taxon>
        <taxon>Actinomycetes</taxon>
        <taxon>Micrococcales</taxon>
        <taxon>Micrococcaceae</taxon>
        <taxon>Sinomonas</taxon>
    </lineage>
</organism>
<dbReference type="PANTHER" id="PTHR42709">
    <property type="entry name" value="ALKALINE PHOSPHATASE LIKE PROTEIN"/>
    <property type="match status" value="1"/>
</dbReference>
<evidence type="ECO:0000259" key="8">
    <source>
        <dbReference type="Pfam" id="PF09335"/>
    </source>
</evidence>
<comment type="caution">
    <text evidence="9">The sequence shown here is derived from an EMBL/GenBank/DDBJ whole genome shotgun (WGS) entry which is preliminary data.</text>
</comment>
<feature type="transmembrane region" description="Helical" evidence="7">
    <location>
        <begin position="139"/>
        <end position="164"/>
    </location>
</feature>
<dbReference type="InterPro" id="IPR032816">
    <property type="entry name" value="VTT_dom"/>
</dbReference>
<evidence type="ECO:0000256" key="3">
    <source>
        <dbReference type="ARBA" id="ARBA00022475"/>
    </source>
</evidence>
<dbReference type="PANTHER" id="PTHR42709:SF6">
    <property type="entry name" value="UNDECAPRENYL PHOSPHATE TRANSPORTER A"/>
    <property type="match status" value="1"/>
</dbReference>
<keyword evidence="10" id="KW-1185">Reference proteome</keyword>
<feature type="transmembrane region" description="Helical" evidence="7">
    <location>
        <begin position="170"/>
        <end position="191"/>
    </location>
</feature>
<evidence type="ECO:0000256" key="5">
    <source>
        <dbReference type="ARBA" id="ARBA00022989"/>
    </source>
</evidence>
<feature type="domain" description="VTT" evidence="8">
    <location>
        <begin position="35"/>
        <end position="158"/>
    </location>
</feature>
<keyword evidence="3" id="KW-1003">Cell membrane</keyword>
<comment type="subcellular location">
    <subcellularLocation>
        <location evidence="1">Cell membrane</location>
        <topology evidence="1">Multi-pass membrane protein</topology>
    </subcellularLocation>
</comment>
<evidence type="ECO:0000313" key="9">
    <source>
        <dbReference type="EMBL" id="MEN2742942.1"/>
    </source>
</evidence>
<name>A0ABU9WUU8_9MICC</name>
<gene>
    <name evidence="9" type="ORF">ABCQ75_00110</name>
</gene>
<evidence type="ECO:0000256" key="4">
    <source>
        <dbReference type="ARBA" id="ARBA00022692"/>
    </source>
</evidence>